<evidence type="ECO:0000313" key="1">
    <source>
        <dbReference type="EMBL" id="KAK1799707.1"/>
    </source>
</evidence>
<proteinExistence type="predicted"/>
<dbReference type="AlphaFoldDB" id="A0AAD8ZHQ3"/>
<organism evidence="1 2">
    <name type="scientific">Electrophorus voltai</name>
    <dbReference type="NCBI Taxonomy" id="2609070"/>
    <lineage>
        <taxon>Eukaryota</taxon>
        <taxon>Metazoa</taxon>
        <taxon>Chordata</taxon>
        <taxon>Craniata</taxon>
        <taxon>Vertebrata</taxon>
        <taxon>Euteleostomi</taxon>
        <taxon>Actinopterygii</taxon>
        <taxon>Neopterygii</taxon>
        <taxon>Teleostei</taxon>
        <taxon>Ostariophysi</taxon>
        <taxon>Gymnotiformes</taxon>
        <taxon>Gymnotoidei</taxon>
        <taxon>Gymnotidae</taxon>
        <taxon>Electrophorus</taxon>
    </lineage>
</organism>
<dbReference type="InterPro" id="IPR036410">
    <property type="entry name" value="HSP_DnaJ_Cys-rich_dom_sf"/>
</dbReference>
<gene>
    <name evidence="1" type="ORF">P4O66_006249</name>
</gene>
<dbReference type="InterPro" id="IPR001305">
    <property type="entry name" value="HSP_DnaJ_Cys-rich_dom"/>
</dbReference>
<reference evidence="1" key="1">
    <citation type="submission" date="2023-03" db="EMBL/GenBank/DDBJ databases">
        <title>Electrophorus voltai genome.</title>
        <authorList>
            <person name="Bian C."/>
        </authorList>
    </citation>
    <scope>NUCLEOTIDE SEQUENCE</scope>
    <source>
        <strain evidence="1">CB-2022</strain>
        <tissue evidence="1">Muscle</tissue>
    </source>
</reference>
<dbReference type="EMBL" id="JAROKS010000011">
    <property type="protein sequence ID" value="KAK1799707.1"/>
    <property type="molecule type" value="Genomic_DNA"/>
</dbReference>
<dbReference type="Proteomes" id="UP001239994">
    <property type="component" value="Unassembled WGS sequence"/>
</dbReference>
<dbReference type="PANTHER" id="PTHR48465">
    <property type="entry name" value="PROTEIN SSUH2 HOMOLOG"/>
    <property type="match status" value="1"/>
</dbReference>
<sequence length="369" mass="40852">MAYPVNQAMYPPAFGMQAPPTSFPGYEGLVPGVSGGFLPPPPPQVLPTPVHTTQQDWSIPRLSEEAAREAFTSFVDSHCCYSSEPVKDGVITSMEQFNTFRYRLETFTESRKTEWATKPYEGETMNPFTQPPPGPWEMPVKAPVMFKDHVQELEIPNSQSIKPCDTCSASGRVKCNKCSGTGSITCSTCRGAGKDSAEDRCNSCNGTGKQKCSDCSGQGTEECGTCKGKRQLLSYIKLMVQWICQTCTVHSRKNNVEDFIVEQSSGLDVANLGEVSGKPLFKDALQMVYPMTGFPHPGVAEASEKMVMEHRSKYSQSGRIMQQQQSIELIPISKVNYQWKGKQYFYFVYGTESKVKADDYPATCCCIIL</sequence>
<dbReference type="GO" id="GO:0051082">
    <property type="term" value="F:unfolded protein binding"/>
    <property type="evidence" value="ECO:0007669"/>
    <property type="project" value="InterPro"/>
</dbReference>
<dbReference type="InterPro" id="IPR052789">
    <property type="entry name" value="SSUH2_homolog"/>
</dbReference>
<evidence type="ECO:0008006" key="3">
    <source>
        <dbReference type="Google" id="ProtNLM"/>
    </source>
</evidence>
<accession>A0AAD8ZHQ3</accession>
<dbReference type="PANTHER" id="PTHR48465:SF1">
    <property type="entry name" value="PROTEIN SSUH2 HOMOLOG"/>
    <property type="match status" value="1"/>
</dbReference>
<evidence type="ECO:0000313" key="2">
    <source>
        <dbReference type="Proteomes" id="UP001239994"/>
    </source>
</evidence>
<dbReference type="SUPFAM" id="SSF57938">
    <property type="entry name" value="DnaJ/Hsp40 cysteine-rich domain"/>
    <property type="match status" value="1"/>
</dbReference>
<dbReference type="GO" id="GO:0031072">
    <property type="term" value="F:heat shock protein binding"/>
    <property type="evidence" value="ECO:0007669"/>
    <property type="project" value="InterPro"/>
</dbReference>
<protein>
    <recommendedName>
        <fullName evidence="3">Protein SSUH2 homolog</fullName>
    </recommendedName>
</protein>
<comment type="caution">
    <text evidence="1">The sequence shown here is derived from an EMBL/GenBank/DDBJ whole genome shotgun (WGS) entry which is preliminary data.</text>
</comment>
<keyword evidence="2" id="KW-1185">Reference proteome</keyword>
<name>A0AAD8ZHQ3_9TELE</name>
<dbReference type="CDD" id="cd10719">
    <property type="entry name" value="DnaJ_zf"/>
    <property type="match status" value="1"/>
</dbReference>